<protein>
    <submittedName>
        <fullName evidence="1">Uncharacterized protein</fullName>
    </submittedName>
</protein>
<evidence type="ECO:0000313" key="1">
    <source>
        <dbReference type="EMBL" id="GAJ10989.1"/>
    </source>
</evidence>
<gene>
    <name evidence="1" type="ORF">S12H4_43828</name>
</gene>
<dbReference type="AlphaFoldDB" id="X1U0H9"/>
<name>X1U0H9_9ZZZZ</name>
<dbReference type="InterPro" id="IPR013320">
    <property type="entry name" value="ConA-like_dom_sf"/>
</dbReference>
<accession>X1U0H9</accession>
<organism evidence="1">
    <name type="scientific">marine sediment metagenome</name>
    <dbReference type="NCBI Taxonomy" id="412755"/>
    <lineage>
        <taxon>unclassified sequences</taxon>
        <taxon>metagenomes</taxon>
        <taxon>ecological metagenomes</taxon>
    </lineage>
</organism>
<feature type="non-terminal residue" evidence="1">
    <location>
        <position position="1"/>
    </location>
</feature>
<dbReference type="Gene3D" id="2.60.120.260">
    <property type="entry name" value="Galactose-binding domain-like"/>
    <property type="match status" value="1"/>
</dbReference>
<dbReference type="EMBL" id="BARW01026943">
    <property type="protein sequence ID" value="GAJ10989.1"/>
    <property type="molecule type" value="Genomic_DNA"/>
</dbReference>
<dbReference type="Gene3D" id="2.60.120.200">
    <property type="match status" value="1"/>
</dbReference>
<reference evidence="1" key="1">
    <citation type="journal article" date="2014" name="Front. Microbiol.">
        <title>High frequency of phylogenetically diverse reductive dehalogenase-homologous genes in deep subseafloor sedimentary metagenomes.</title>
        <authorList>
            <person name="Kawai M."/>
            <person name="Futagami T."/>
            <person name="Toyoda A."/>
            <person name="Takaki Y."/>
            <person name="Nishi S."/>
            <person name="Hori S."/>
            <person name="Arai W."/>
            <person name="Tsubouchi T."/>
            <person name="Morono Y."/>
            <person name="Uchiyama I."/>
            <person name="Ito T."/>
            <person name="Fujiyama A."/>
            <person name="Inagaki F."/>
            <person name="Takami H."/>
        </authorList>
    </citation>
    <scope>NUCLEOTIDE SEQUENCE</scope>
    <source>
        <strain evidence="1">Expedition CK06-06</strain>
    </source>
</reference>
<sequence>RPEFALGMPNGALPGAGDSILGFAGSRTSIRLGSNSGNLFFGINTGRGTQTGWEPLVEINKTITTVLAEQQEMRDYKIVWHPDFVEFWVDGELFWKPKVKVRMPCYLQIYTNVQPYGYQVDYINYYAEPTPLDYGLPDNLLRNPSFEGEYLAYKLGVTRQWGWDEPTGSGSVTRDNAVFHTSGYSMRLTPDALATLDMSSDEPLPCYPGEIWVGSGWIRTDANITAARIYVEFYDAQVCGYPKLQS</sequence>
<proteinExistence type="predicted"/>
<dbReference type="SUPFAM" id="SSF49899">
    <property type="entry name" value="Concanavalin A-like lectins/glucanases"/>
    <property type="match status" value="1"/>
</dbReference>
<comment type="caution">
    <text evidence="1">The sequence shown here is derived from an EMBL/GenBank/DDBJ whole genome shotgun (WGS) entry which is preliminary data.</text>
</comment>